<feature type="domain" description="SAP" evidence="2">
    <location>
        <begin position="7"/>
        <end position="41"/>
    </location>
</feature>
<dbReference type="PROSITE" id="PS50800">
    <property type="entry name" value="SAP"/>
    <property type="match status" value="1"/>
</dbReference>
<name>A0A8H7UGC7_MORIS</name>
<reference evidence="3" key="1">
    <citation type="submission" date="2020-12" db="EMBL/GenBank/DDBJ databases">
        <title>Metabolic potential, ecology and presence of endohyphal bacteria is reflected in genomic diversity of Mucoromycotina.</title>
        <authorList>
            <person name="Muszewska A."/>
            <person name="Okrasinska A."/>
            <person name="Steczkiewicz K."/>
            <person name="Drgas O."/>
            <person name="Orlowska M."/>
            <person name="Perlinska-Lenart U."/>
            <person name="Aleksandrzak-Piekarczyk T."/>
            <person name="Szatraj K."/>
            <person name="Zielenkiewicz U."/>
            <person name="Pilsyk S."/>
            <person name="Malc E."/>
            <person name="Mieczkowski P."/>
            <person name="Kruszewska J.S."/>
            <person name="Biernat P."/>
            <person name="Pawlowska J."/>
        </authorList>
    </citation>
    <scope>NUCLEOTIDE SEQUENCE</scope>
    <source>
        <strain evidence="3">WA0000067209</strain>
    </source>
</reference>
<dbReference type="Pfam" id="PF02037">
    <property type="entry name" value="SAP"/>
    <property type="match status" value="1"/>
</dbReference>
<dbReference type="PANTHER" id="PTHR47031">
    <property type="entry name" value="SAP DNA-BINDING DOMAIN-CONTAINING PROTEIN"/>
    <property type="match status" value="1"/>
</dbReference>
<evidence type="ECO:0000259" key="2">
    <source>
        <dbReference type="PROSITE" id="PS50800"/>
    </source>
</evidence>
<dbReference type="Gene3D" id="3.30.70.330">
    <property type="match status" value="1"/>
</dbReference>
<dbReference type="SUPFAM" id="SSF54928">
    <property type="entry name" value="RNA-binding domain, RBD"/>
    <property type="match status" value="1"/>
</dbReference>
<feature type="compositionally biased region" description="Polar residues" evidence="1">
    <location>
        <begin position="65"/>
        <end position="91"/>
    </location>
</feature>
<dbReference type="SUPFAM" id="SSF68906">
    <property type="entry name" value="SAP domain"/>
    <property type="match status" value="1"/>
</dbReference>
<feature type="compositionally biased region" description="Low complexity" evidence="1">
    <location>
        <begin position="39"/>
        <end position="49"/>
    </location>
</feature>
<evidence type="ECO:0000313" key="3">
    <source>
        <dbReference type="EMBL" id="KAG2184761.1"/>
    </source>
</evidence>
<sequence length="430" mass="47233">MALPEDLTKLRVVDLRDELTKRNLPTKGKKNELIERLQEALQQEPEAAQDNASEEVTAKDDDKPVNTNGESKSKVGQENNATAPTKLTDSQAILDIPAEMDNSMHVQGEAEKEIEQRQEPVVTKNSGLADSTIDQSMEVEEERGLKRKNTDVVDSEGKKPKIEPEVPATAPEGPAEPVTSQASDAQQPPPPATSEGPTEESKGQETAASDVVATTNAMYIKGFVRPLILRHVEELIKKYGQVKKFWMDSIKTHCYVIYENSDEASAAHKNIDNIVFPPDTGRTLHVGSITESKAEEMIVLEQEAAEKRIKFDWELAIKELPSTIPSRPLEDAAPAEPSTSPTTKRSKLGGIEQVAKQLSKAAAESGRVTSEVITPPTEGLASSSLRARTVKVLSLDELFKKTKAHPALYYQSVPEEMAQKRLETMRGSHE</sequence>
<feature type="compositionally biased region" description="Basic and acidic residues" evidence="1">
    <location>
        <begin position="29"/>
        <end position="38"/>
    </location>
</feature>
<proteinExistence type="predicted"/>
<dbReference type="Proteomes" id="UP000654370">
    <property type="component" value="Unassembled WGS sequence"/>
</dbReference>
<evidence type="ECO:0000256" key="1">
    <source>
        <dbReference type="SAM" id="MobiDB-lite"/>
    </source>
</evidence>
<feature type="compositionally biased region" description="Basic and acidic residues" evidence="1">
    <location>
        <begin position="108"/>
        <end position="118"/>
    </location>
</feature>
<keyword evidence="4" id="KW-1185">Reference proteome</keyword>
<dbReference type="OrthoDB" id="5348404at2759"/>
<dbReference type="Gene3D" id="1.10.720.30">
    <property type="entry name" value="SAP domain"/>
    <property type="match status" value="1"/>
</dbReference>
<feature type="compositionally biased region" description="Polar residues" evidence="1">
    <location>
        <begin position="123"/>
        <end position="135"/>
    </location>
</feature>
<feature type="region of interest" description="Disordered" evidence="1">
    <location>
        <begin position="23"/>
        <end position="208"/>
    </location>
</feature>
<dbReference type="CDD" id="cd12432">
    <property type="entry name" value="RRM_ACINU"/>
    <property type="match status" value="1"/>
</dbReference>
<gene>
    <name evidence="3" type="ORF">INT43_000674</name>
</gene>
<dbReference type="AlphaFoldDB" id="A0A8H7UGC7"/>
<dbReference type="InterPro" id="IPR034257">
    <property type="entry name" value="Acinus_RRM"/>
</dbReference>
<comment type="caution">
    <text evidence="3">The sequence shown here is derived from an EMBL/GenBank/DDBJ whole genome shotgun (WGS) entry which is preliminary data.</text>
</comment>
<dbReference type="SMART" id="SM00513">
    <property type="entry name" value="SAP"/>
    <property type="match status" value="1"/>
</dbReference>
<dbReference type="InterPro" id="IPR032552">
    <property type="entry name" value="RSB_motif"/>
</dbReference>
<protein>
    <recommendedName>
        <fullName evidence="2">SAP domain-containing protein</fullName>
    </recommendedName>
</protein>
<dbReference type="GO" id="GO:0003676">
    <property type="term" value="F:nucleic acid binding"/>
    <property type="evidence" value="ECO:0007669"/>
    <property type="project" value="InterPro"/>
</dbReference>
<dbReference type="Pfam" id="PF16294">
    <property type="entry name" value="RSB_motif"/>
    <property type="match status" value="1"/>
</dbReference>
<dbReference type="EMBL" id="JAEPQZ010000002">
    <property type="protein sequence ID" value="KAG2184761.1"/>
    <property type="molecule type" value="Genomic_DNA"/>
</dbReference>
<evidence type="ECO:0000313" key="4">
    <source>
        <dbReference type="Proteomes" id="UP000654370"/>
    </source>
</evidence>
<dbReference type="InterPro" id="IPR003034">
    <property type="entry name" value="SAP_dom"/>
</dbReference>
<organism evidence="3 4">
    <name type="scientific">Mortierella isabellina</name>
    <name type="common">Filamentous fungus</name>
    <name type="synonym">Umbelopsis isabellina</name>
    <dbReference type="NCBI Taxonomy" id="91625"/>
    <lineage>
        <taxon>Eukaryota</taxon>
        <taxon>Fungi</taxon>
        <taxon>Fungi incertae sedis</taxon>
        <taxon>Mucoromycota</taxon>
        <taxon>Mucoromycotina</taxon>
        <taxon>Umbelopsidomycetes</taxon>
        <taxon>Umbelopsidales</taxon>
        <taxon>Umbelopsidaceae</taxon>
        <taxon>Umbelopsis</taxon>
    </lineage>
</organism>
<feature type="region of interest" description="Disordered" evidence="1">
    <location>
        <begin position="326"/>
        <end position="349"/>
    </location>
</feature>
<dbReference type="InterPro" id="IPR036361">
    <property type="entry name" value="SAP_dom_sf"/>
</dbReference>
<feature type="compositionally biased region" description="Basic and acidic residues" evidence="1">
    <location>
        <begin position="142"/>
        <end position="164"/>
    </location>
</feature>
<dbReference type="InterPro" id="IPR035979">
    <property type="entry name" value="RBD_domain_sf"/>
</dbReference>
<dbReference type="InterPro" id="IPR012677">
    <property type="entry name" value="Nucleotide-bd_a/b_plait_sf"/>
</dbReference>
<dbReference type="PANTHER" id="PTHR47031:SF3">
    <property type="entry name" value="SAP DOMAIN-CONTAINING PROTEIN"/>
    <property type="match status" value="1"/>
</dbReference>
<accession>A0A8H7UGC7</accession>